<dbReference type="GO" id="GO:0006508">
    <property type="term" value="P:proteolysis"/>
    <property type="evidence" value="ECO:0007669"/>
    <property type="project" value="UniProtKB-KW"/>
</dbReference>
<keyword evidence="6 7" id="KW-0472">Membrane</keyword>
<evidence type="ECO:0000313" key="10">
    <source>
        <dbReference type="Proteomes" id="UP000052946"/>
    </source>
</evidence>
<evidence type="ECO:0000256" key="3">
    <source>
        <dbReference type="ARBA" id="ARBA00007931"/>
    </source>
</evidence>
<evidence type="ECO:0000256" key="4">
    <source>
        <dbReference type="ARBA" id="ARBA00022692"/>
    </source>
</evidence>
<dbReference type="Proteomes" id="UP000052946">
    <property type="component" value="Unassembled WGS sequence"/>
</dbReference>
<organism evidence="9 10">
    <name type="scientific">Oceanobacillus picturae</name>
    <dbReference type="NCBI Taxonomy" id="171693"/>
    <lineage>
        <taxon>Bacteria</taxon>
        <taxon>Bacillati</taxon>
        <taxon>Bacillota</taxon>
        <taxon>Bacilli</taxon>
        <taxon>Bacillales</taxon>
        <taxon>Bacillaceae</taxon>
        <taxon>Oceanobacillus</taxon>
    </lineage>
</organism>
<comment type="subcellular location">
    <subcellularLocation>
        <location evidence="2">Membrane</location>
        <topology evidence="2">Multi-pass membrane protein</topology>
    </subcellularLocation>
</comment>
<evidence type="ECO:0000256" key="5">
    <source>
        <dbReference type="ARBA" id="ARBA00022989"/>
    </source>
</evidence>
<dbReference type="InterPro" id="IPR008915">
    <property type="entry name" value="Peptidase_M50"/>
</dbReference>
<evidence type="ECO:0000256" key="1">
    <source>
        <dbReference type="ARBA" id="ARBA00001947"/>
    </source>
</evidence>
<evidence type="ECO:0000256" key="2">
    <source>
        <dbReference type="ARBA" id="ARBA00004141"/>
    </source>
</evidence>
<evidence type="ECO:0000259" key="8">
    <source>
        <dbReference type="Pfam" id="PF02163"/>
    </source>
</evidence>
<keyword evidence="4 7" id="KW-0812">Transmembrane</keyword>
<accession>A0A0U9H498</accession>
<keyword evidence="9" id="KW-0645">Protease</keyword>
<dbReference type="OrthoDB" id="2080990at2"/>
<evidence type="ECO:0000256" key="6">
    <source>
        <dbReference type="ARBA" id="ARBA00023136"/>
    </source>
</evidence>
<name>A0A0U9H498_9BACI</name>
<comment type="caution">
    <text evidence="9">The sequence shown here is derived from an EMBL/GenBank/DDBJ whole genome shotgun (WGS) entry which is preliminary data.</text>
</comment>
<feature type="transmembrane region" description="Helical" evidence="7">
    <location>
        <begin position="111"/>
        <end position="129"/>
    </location>
</feature>
<keyword evidence="9" id="KW-0378">Hydrolase</keyword>
<feature type="domain" description="Peptidase M50" evidence="8">
    <location>
        <begin position="15"/>
        <end position="103"/>
    </location>
</feature>
<reference evidence="10" key="1">
    <citation type="submission" date="2015-07" db="EMBL/GenBank/DDBJ databases">
        <title>Draft Genome Sequence of Oceanobacillus picturae Heshi-B3 that Was Isolated from Fermented Rice Bran with Aging Salted Mackerel, Which Was Named Heshiko as Traditional Fermented Seafood in Japan.</title>
        <authorList>
            <person name="Akuzawa S."/>
            <person name="Nakagawa J."/>
            <person name="Kanekatsu T."/>
            <person name="Kanesaki Y."/>
            <person name="Suzuki T."/>
        </authorList>
    </citation>
    <scope>NUCLEOTIDE SEQUENCE [LARGE SCALE GENOMIC DNA]</scope>
    <source>
        <strain evidence="10">Heshi-B3</strain>
    </source>
</reference>
<dbReference type="EMBL" id="BBXV01000014">
    <property type="protein sequence ID" value="GAQ17498.1"/>
    <property type="molecule type" value="Genomic_DNA"/>
</dbReference>
<dbReference type="Pfam" id="PF02163">
    <property type="entry name" value="Peptidase_M50"/>
    <property type="match status" value="1"/>
</dbReference>
<feature type="transmembrane region" description="Helical" evidence="7">
    <location>
        <begin position="84"/>
        <end position="105"/>
    </location>
</feature>
<comment type="cofactor">
    <cofactor evidence="1">
        <name>Zn(2+)</name>
        <dbReference type="ChEBI" id="CHEBI:29105"/>
    </cofactor>
</comment>
<dbReference type="GO" id="GO:0016020">
    <property type="term" value="C:membrane"/>
    <property type="evidence" value="ECO:0007669"/>
    <property type="project" value="UniProtKB-SubCell"/>
</dbReference>
<dbReference type="RefSeq" id="WP_058949829.1">
    <property type="nucleotide sequence ID" value="NZ_BBXV01000014.1"/>
</dbReference>
<sequence length="155" mass="17699">MVDIYLITFLLFVAAPISIFLHELGHAIAGVIFKAELVYLTIGRGKRVIEYSSGKLHFIIHAGYFMGGYANSERVTPFNRFERFIISILGPIVNIVVFLSVWGLQSPFRSDYLQVFALFNLWLVIINLVPFKLKNQKSDGYNILETIVHKDKMNS</sequence>
<dbReference type="AlphaFoldDB" id="A0A0U9H498"/>
<comment type="similarity">
    <text evidence="3">Belongs to the peptidase M50B family.</text>
</comment>
<protein>
    <submittedName>
        <fullName evidence="9">Zinc-dependent proteases</fullName>
    </submittedName>
</protein>
<keyword evidence="5 7" id="KW-1133">Transmembrane helix</keyword>
<dbReference type="GO" id="GO:0008233">
    <property type="term" value="F:peptidase activity"/>
    <property type="evidence" value="ECO:0007669"/>
    <property type="project" value="UniProtKB-KW"/>
</dbReference>
<proteinExistence type="inferred from homology"/>
<reference evidence="9 10" key="2">
    <citation type="journal article" date="2016" name="Genome Announc.">
        <title>Draft Genome Sequence of Oceanobacillus picturae Heshi-B3, Isolated from Fermented Rice Bran in a Traditional Japanese Seafood Dish.</title>
        <authorList>
            <person name="Akuzawa S."/>
            <person name="Nagaoka J."/>
            <person name="Kanekatsu M."/>
            <person name="Kanesaki Y."/>
            <person name="Suzuki T."/>
        </authorList>
    </citation>
    <scope>NUCLEOTIDE SEQUENCE [LARGE SCALE GENOMIC DNA]</scope>
    <source>
        <strain evidence="9 10">Heshi-B3</strain>
    </source>
</reference>
<gene>
    <name evidence="9" type="ORF">OPHB3_1423</name>
</gene>
<evidence type="ECO:0000256" key="7">
    <source>
        <dbReference type="SAM" id="Phobius"/>
    </source>
</evidence>
<evidence type="ECO:0000313" key="9">
    <source>
        <dbReference type="EMBL" id="GAQ17498.1"/>
    </source>
</evidence>
<dbReference type="CDD" id="cd05709">
    <property type="entry name" value="S2P-M50"/>
    <property type="match status" value="1"/>
</dbReference>
<feature type="transmembrane region" description="Helical" evidence="7">
    <location>
        <begin position="6"/>
        <end position="24"/>
    </location>
</feature>